<dbReference type="Proteomes" id="UP000266841">
    <property type="component" value="Unassembled WGS sequence"/>
</dbReference>
<comment type="caution">
    <text evidence="1">The sequence shown here is derived from an EMBL/GenBank/DDBJ whole genome shotgun (WGS) entry which is preliminary data.</text>
</comment>
<dbReference type="SUPFAM" id="SSF52047">
    <property type="entry name" value="RNI-like"/>
    <property type="match status" value="1"/>
</dbReference>
<keyword evidence="2" id="KW-1185">Reference proteome</keyword>
<evidence type="ECO:0000313" key="2">
    <source>
        <dbReference type="Proteomes" id="UP000266841"/>
    </source>
</evidence>
<dbReference type="InterPro" id="IPR001611">
    <property type="entry name" value="Leu-rich_rpt"/>
</dbReference>
<dbReference type="Gene3D" id="3.80.10.10">
    <property type="entry name" value="Ribonuclease Inhibitor"/>
    <property type="match status" value="1"/>
</dbReference>
<dbReference type="Pfam" id="PF13516">
    <property type="entry name" value="LRR_6"/>
    <property type="match status" value="1"/>
</dbReference>
<dbReference type="AlphaFoldDB" id="K0RZU8"/>
<protein>
    <submittedName>
        <fullName evidence="1">Uncharacterized protein</fullName>
    </submittedName>
</protein>
<dbReference type="PANTHER" id="PTHR24112">
    <property type="entry name" value="LEUCINE-RICH REPEAT, ISOFORM F-RELATED"/>
    <property type="match status" value="1"/>
</dbReference>
<dbReference type="EMBL" id="AGNL01023038">
    <property type="protein sequence ID" value="EJK59368.1"/>
    <property type="molecule type" value="Genomic_DNA"/>
</dbReference>
<gene>
    <name evidence="1" type="ORF">THAOC_20423</name>
</gene>
<dbReference type="InterPro" id="IPR032675">
    <property type="entry name" value="LRR_dom_sf"/>
</dbReference>
<name>K0RZU8_THAOC</name>
<reference evidence="1 2" key="1">
    <citation type="journal article" date="2012" name="Genome Biol.">
        <title>Genome and low-iron response of an oceanic diatom adapted to chronic iron limitation.</title>
        <authorList>
            <person name="Lommer M."/>
            <person name="Specht M."/>
            <person name="Roy A.S."/>
            <person name="Kraemer L."/>
            <person name="Andreson R."/>
            <person name="Gutowska M.A."/>
            <person name="Wolf J."/>
            <person name="Bergner S.V."/>
            <person name="Schilhabel M.B."/>
            <person name="Klostermeier U.C."/>
            <person name="Beiko R.G."/>
            <person name="Rosenstiel P."/>
            <person name="Hippler M."/>
            <person name="Laroche J."/>
        </authorList>
    </citation>
    <scope>NUCLEOTIDE SEQUENCE [LARGE SCALE GENOMIC DNA]</scope>
    <source>
        <strain evidence="1 2">CCMP1005</strain>
    </source>
</reference>
<dbReference type="eggNOG" id="KOG4308">
    <property type="taxonomic scope" value="Eukaryota"/>
</dbReference>
<proteinExistence type="predicted"/>
<organism evidence="1 2">
    <name type="scientific">Thalassiosira oceanica</name>
    <name type="common">Marine diatom</name>
    <dbReference type="NCBI Taxonomy" id="159749"/>
    <lineage>
        <taxon>Eukaryota</taxon>
        <taxon>Sar</taxon>
        <taxon>Stramenopiles</taxon>
        <taxon>Ochrophyta</taxon>
        <taxon>Bacillariophyta</taxon>
        <taxon>Coscinodiscophyceae</taxon>
        <taxon>Thalassiosirophycidae</taxon>
        <taxon>Thalassiosirales</taxon>
        <taxon>Thalassiosiraceae</taxon>
        <taxon>Thalassiosira</taxon>
    </lineage>
</organism>
<accession>K0RZU8</accession>
<dbReference type="InterPro" id="IPR051279">
    <property type="entry name" value="PP1-Reg/Actin-Interact_Protein"/>
</dbReference>
<dbReference type="OrthoDB" id="333024at2759"/>
<sequence length="198" mass="22622">MGAIALASALEQNATLQHLDVSYCHIEDSAVKRLAISLKSNSRLENLFLEGNHISSTGISSLIDCVYDAKSIDTLLASNHTIRSFFSSRKIYSPSLPNTPANREIINTLTQVLSYNRKYAVKEAWLRSEQNFARIRACKLLRCYCESRGERADFFMVKFEAMGENLTPHILRWIALSWNATNIYNFIKDTPWLVERRV</sequence>
<evidence type="ECO:0000313" key="1">
    <source>
        <dbReference type="EMBL" id="EJK59368.1"/>
    </source>
</evidence>